<accession>A0A6J5KSN3</accession>
<evidence type="ECO:0000313" key="2">
    <source>
        <dbReference type="EMBL" id="CAB5208459.1"/>
    </source>
</evidence>
<name>A0A6J5KSN3_9CAUD</name>
<dbReference type="EMBL" id="LR796187">
    <property type="protein sequence ID" value="CAB4125464.1"/>
    <property type="molecule type" value="Genomic_DNA"/>
</dbReference>
<proteinExistence type="predicted"/>
<protein>
    <submittedName>
        <fullName evidence="1">Uncharacterized protein</fullName>
    </submittedName>
</protein>
<evidence type="ECO:0000313" key="1">
    <source>
        <dbReference type="EMBL" id="CAB4125464.1"/>
    </source>
</evidence>
<sequence>METIEQLKEDNAKLREELKRLYGVDRPFVCGTAGSVGEDGMPEAVLICPAYGADGFALYKKIKPYSAPGY</sequence>
<reference evidence="1" key="1">
    <citation type="submission" date="2020-04" db="EMBL/GenBank/DDBJ databases">
        <authorList>
            <person name="Chiriac C."/>
            <person name="Salcher M."/>
            <person name="Ghai R."/>
            <person name="Kavagutti S V."/>
        </authorList>
    </citation>
    <scope>NUCLEOTIDE SEQUENCE</scope>
</reference>
<organism evidence="1">
    <name type="scientific">uncultured Caudovirales phage</name>
    <dbReference type="NCBI Taxonomy" id="2100421"/>
    <lineage>
        <taxon>Viruses</taxon>
        <taxon>Duplodnaviria</taxon>
        <taxon>Heunggongvirae</taxon>
        <taxon>Uroviricota</taxon>
        <taxon>Caudoviricetes</taxon>
        <taxon>Peduoviridae</taxon>
        <taxon>Maltschvirus</taxon>
        <taxon>Maltschvirus maltsch</taxon>
    </lineage>
</organism>
<dbReference type="EMBL" id="LR798231">
    <property type="protein sequence ID" value="CAB5208459.1"/>
    <property type="molecule type" value="Genomic_DNA"/>
</dbReference>
<gene>
    <name evidence="2" type="ORF">UFOVP181_31</name>
    <name evidence="1" type="ORF">UFOVP57_132</name>
</gene>